<dbReference type="PROSITE" id="PS50110">
    <property type="entry name" value="RESPONSE_REGULATORY"/>
    <property type="match status" value="2"/>
</dbReference>
<dbReference type="NCBIfam" id="TIGR00254">
    <property type="entry name" value="GGDEF"/>
    <property type="match status" value="1"/>
</dbReference>
<comment type="caution">
    <text evidence="1">Lacks conserved residue(s) required for the propagation of feature annotation.</text>
</comment>
<evidence type="ECO:0000259" key="6">
    <source>
        <dbReference type="PROSITE" id="PS50887"/>
    </source>
</evidence>
<dbReference type="Pfam" id="PF00196">
    <property type="entry name" value="GerE"/>
    <property type="match status" value="1"/>
</dbReference>
<dbReference type="CDD" id="cd01949">
    <property type="entry name" value="GGDEF"/>
    <property type="match status" value="1"/>
</dbReference>
<dbReference type="InterPro" id="IPR001633">
    <property type="entry name" value="EAL_dom"/>
</dbReference>
<evidence type="ECO:0000313" key="8">
    <source>
        <dbReference type="Proteomes" id="UP000683428"/>
    </source>
</evidence>
<dbReference type="RefSeq" id="WP_216126109.1">
    <property type="nucleotide sequence ID" value="NZ_CP064782.1"/>
</dbReference>
<dbReference type="CDD" id="cd00156">
    <property type="entry name" value="REC"/>
    <property type="match status" value="1"/>
</dbReference>
<feature type="domain" description="Response regulatory" evidence="3">
    <location>
        <begin position="7"/>
        <end position="122"/>
    </location>
</feature>
<dbReference type="AlphaFoldDB" id="A0A975SNN7"/>
<keyword evidence="8" id="KW-1185">Reference proteome</keyword>
<name>A0A975SNN7_9RHOO</name>
<feature type="domain" description="PAS" evidence="4">
    <location>
        <begin position="353"/>
        <end position="389"/>
    </location>
</feature>
<protein>
    <submittedName>
        <fullName evidence="7">EAL domain-containing protein</fullName>
    </submittedName>
</protein>
<evidence type="ECO:0000259" key="3">
    <source>
        <dbReference type="PROSITE" id="PS50110"/>
    </source>
</evidence>
<dbReference type="InterPro" id="IPR000014">
    <property type="entry name" value="PAS"/>
</dbReference>
<dbReference type="Pfam" id="PF00072">
    <property type="entry name" value="Response_reg"/>
    <property type="match status" value="1"/>
</dbReference>
<dbReference type="PROSITE" id="PS50112">
    <property type="entry name" value="PAS"/>
    <property type="match status" value="1"/>
</dbReference>
<dbReference type="CDD" id="cd00130">
    <property type="entry name" value="PAS"/>
    <property type="match status" value="1"/>
</dbReference>
<dbReference type="Pfam" id="PF00563">
    <property type="entry name" value="EAL"/>
    <property type="match status" value="1"/>
</dbReference>
<accession>A0A975SNN7</accession>
<gene>
    <name evidence="7" type="ORF">Azoinq_03350</name>
</gene>
<dbReference type="NCBIfam" id="TIGR00229">
    <property type="entry name" value="sensory_box"/>
    <property type="match status" value="1"/>
</dbReference>
<dbReference type="CDD" id="cd06170">
    <property type="entry name" value="LuxR_C_like"/>
    <property type="match status" value="1"/>
</dbReference>
<dbReference type="PROSITE" id="PS50887">
    <property type="entry name" value="GGDEF"/>
    <property type="match status" value="1"/>
</dbReference>
<dbReference type="FunFam" id="3.30.70.270:FF:000001">
    <property type="entry name" value="Diguanylate cyclase domain protein"/>
    <property type="match status" value="1"/>
</dbReference>
<dbReference type="Proteomes" id="UP000683428">
    <property type="component" value="Chromosome"/>
</dbReference>
<feature type="modified residue" description="4-aspartylphosphate" evidence="1">
    <location>
        <position position="183"/>
    </location>
</feature>
<evidence type="ECO:0000259" key="2">
    <source>
        <dbReference type="PROSITE" id="PS50043"/>
    </source>
</evidence>
<keyword evidence="1" id="KW-0597">Phosphoprotein</keyword>
<dbReference type="InterPro" id="IPR052155">
    <property type="entry name" value="Biofilm_reg_signaling"/>
</dbReference>
<evidence type="ECO:0000259" key="4">
    <source>
        <dbReference type="PROSITE" id="PS50112"/>
    </source>
</evidence>
<dbReference type="PROSITE" id="PS50883">
    <property type="entry name" value="EAL"/>
    <property type="match status" value="1"/>
</dbReference>
<feature type="domain" description="Response regulatory" evidence="3">
    <location>
        <begin position="134"/>
        <end position="251"/>
    </location>
</feature>
<dbReference type="SMART" id="SM00267">
    <property type="entry name" value="GGDEF"/>
    <property type="match status" value="1"/>
</dbReference>
<dbReference type="SMART" id="SM00421">
    <property type="entry name" value="HTH_LUXR"/>
    <property type="match status" value="1"/>
</dbReference>
<evidence type="ECO:0000259" key="5">
    <source>
        <dbReference type="PROSITE" id="PS50883"/>
    </source>
</evidence>
<dbReference type="CDD" id="cd01948">
    <property type="entry name" value="EAL"/>
    <property type="match status" value="1"/>
</dbReference>
<dbReference type="PANTHER" id="PTHR44757">
    <property type="entry name" value="DIGUANYLATE CYCLASE DGCP"/>
    <property type="match status" value="1"/>
</dbReference>
<dbReference type="SMART" id="SM00448">
    <property type="entry name" value="REC"/>
    <property type="match status" value="2"/>
</dbReference>
<sequence>MRHPAARLLHIDPSATFRAIVAQTAKDEGWRAHGCISVEEALAHLDHHPCDMVVCAALIGAESYKDLVDQIRRREDQQQIPIMLLTTGTPEMAEQAMQDGITEVFYKDHLEDFGFYLRIAREHETSLTPAPMKRALLVEDDKAQAKFLQCVLADLGYQAVLASTAEEAMAQVEAEDWHLAVVDLVLAQGQSGNAVIRYIRSHGLRNRMPIVVISGLLDEARRVEALRSGANLYVEKPIQADTLGLYIRNLEAIHGGGQQNGDAGLGDRIRSLTERERSVYELMAGGHSDKQIAERLGISFWTVRTHAGRIFRKFDVTNRVELIRKSSSGQGAEAALRPADPESAENGGIAACMEEFALGIVWVDENGLIRFANRYAQGLTGYDREELLGLSAARLIAGRHGEQAMERIMADVDRDGRWLNQGQLRRKDGSRVRSWVIARTFRAPKETRRLYVVLFSDVFIGDPAGQQPLSVRLLHDPLTGLANRTLLEDRGRQEIARAYRQHTLLGVLFLDLDRFKAINDTYGHRVGDKVLKRVAQRLEHIFRKTDTVSRFGGDEFVILVPDLKEKESCVLLAMKALQALQEPIRIGEVEHRLGASIGISWYPDDGLEMTTLIGCADQAMYRAKADGGNVTRCFNEAMRQAASHVQSTASQLRSALENGDLRLHLQPRRHLDGSPVACAEVSLHWFQGTEEIPAPRLLQIAEQSGQIDTLSHFLIQASCKTLRELRKKQGGSLMLALNVTPSMLYLRGFGQFLASCLAENGLAPTDLALEFPEKAFINPPQTGHATMERLRQQGFRLVLDNFGAGASNLELLHRFHFDAVKIAAPLVADLPASPYSRALVSALVDMGRELGLVIIAAGVSNAAQATALEELGCQIVQGPWVSPPLEVETFLRETPSPLIRERQRPSAKETLK</sequence>
<dbReference type="GO" id="GO:0000160">
    <property type="term" value="P:phosphorelay signal transduction system"/>
    <property type="evidence" value="ECO:0007669"/>
    <property type="project" value="InterPro"/>
</dbReference>
<organism evidence="7 8">
    <name type="scientific">Azospira inquinata</name>
    <dbReference type="NCBI Taxonomy" id="2785627"/>
    <lineage>
        <taxon>Bacteria</taxon>
        <taxon>Pseudomonadati</taxon>
        <taxon>Pseudomonadota</taxon>
        <taxon>Betaproteobacteria</taxon>
        <taxon>Rhodocyclales</taxon>
        <taxon>Rhodocyclaceae</taxon>
        <taxon>Azospira</taxon>
    </lineage>
</organism>
<dbReference type="InterPro" id="IPR000160">
    <property type="entry name" value="GGDEF_dom"/>
</dbReference>
<dbReference type="PROSITE" id="PS50043">
    <property type="entry name" value="HTH_LUXR_2"/>
    <property type="match status" value="1"/>
</dbReference>
<evidence type="ECO:0000313" key="7">
    <source>
        <dbReference type="EMBL" id="QWT49662.1"/>
    </source>
</evidence>
<dbReference type="Pfam" id="PF00990">
    <property type="entry name" value="GGDEF"/>
    <property type="match status" value="1"/>
</dbReference>
<dbReference type="SMART" id="SM00052">
    <property type="entry name" value="EAL"/>
    <property type="match status" value="1"/>
</dbReference>
<reference evidence="7" key="1">
    <citation type="submission" date="2020-11" db="EMBL/GenBank/DDBJ databases">
        <title>Azospira inquinata sp. nov.</title>
        <authorList>
            <person name="Moe W.M."/>
            <person name="Mikes M.C."/>
        </authorList>
    </citation>
    <scope>NUCLEOTIDE SEQUENCE</scope>
    <source>
        <strain evidence="7">Azo-3</strain>
    </source>
</reference>
<dbReference type="KEGG" id="aiq:Azoinq_03350"/>
<feature type="domain" description="GGDEF" evidence="6">
    <location>
        <begin position="503"/>
        <end position="636"/>
    </location>
</feature>
<dbReference type="EMBL" id="CP064782">
    <property type="protein sequence ID" value="QWT49662.1"/>
    <property type="molecule type" value="Genomic_DNA"/>
</dbReference>
<feature type="domain" description="HTH luxR-type" evidence="2">
    <location>
        <begin position="265"/>
        <end position="330"/>
    </location>
</feature>
<dbReference type="PANTHER" id="PTHR44757:SF2">
    <property type="entry name" value="BIOFILM ARCHITECTURE MAINTENANCE PROTEIN MBAA"/>
    <property type="match status" value="1"/>
</dbReference>
<dbReference type="GO" id="GO:0003824">
    <property type="term" value="F:catalytic activity"/>
    <property type="evidence" value="ECO:0007669"/>
    <property type="project" value="UniProtKB-ARBA"/>
</dbReference>
<feature type="domain" description="EAL" evidence="5">
    <location>
        <begin position="645"/>
        <end position="898"/>
    </location>
</feature>
<dbReference type="GO" id="GO:0006355">
    <property type="term" value="P:regulation of DNA-templated transcription"/>
    <property type="evidence" value="ECO:0007669"/>
    <property type="project" value="InterPro"/>
</dbReference>
<evidence type="ECO:0000256" key="1">
    <source>
        <dbReference type="PROSITE-ProRule" id="PRU00169"/>
    </source>
</evidence>
<dbReference type="InterPro" id="IPR001789">
    <property type="entry name" value="Sig_transdc_resp-reg_receiver"/>
</dbReference>
<dbReference type="InterPro" id="IPR000792">
    <property type="entry name" value="Tscrpt_reg_LuxR_C"/>
</dbReference>
<proteinExistence type="predicted"/>
<dbReference type="Pfam" id="PF13426">
    <property type="entry name" value="PAS_9"/>
    <property type="match status" value="1"/>
</dbReference>